<evidence type="ECO:0008006" key="4">
    <source>
        <dbReference type="Google" id="ProtNLM"/>
    </source>
</evidence>
<keyword evidence="1" id="KW-0732">Signal</keyword>
<protein>
    <recommendedName>
        <fullName evidence="4">Lipoprotein</fullName>
    </recommendedName>
</protein>
<comment type="caution">
    <text evidence="2">The sequence shown here is derived from an EMBL/GenBank/DDBJ whole genome shotgun (WGS) entry which is preliminary data.</text>
</comment>
<feature type="chain" id="PRO_5045549293" description="Lipoprotein" evidence="1">
    <location>
        <begin position="26"/>
        <end position="122"/>
    </location>
</feature>
<accession>A0ABP7TN92</accession>
<evidence type="ECO:0000256" key="1">
    <source>
        <dbReference type="SAM" id="SignalP"/>
    </source>
</evidence>
<evidence type="ECO:0000313" key="3">
    <source>
        <dbReference type="Proteomes" id="UP001424459"/>
    </source>
</evidence>
<proteinExistence type="predicted"/>
<feature type="signal peptide" evidence="1">
    <location>
        <begin position="1"/>
        <end position="25"/>
    </location>
</feature>
<name>A0ABP7TN92_9SPHN</name>
<dbReference type="EMBL" id="BAABBR010000001">
    <property type="protein sequence ID" value="GAA4028812.1"/>
    <property type="molecule type" value="Genomic_DNA"/>
</dbReference>
<sequence length="122" mass="13195">MRLRRLFVLCLIVLTPACKSNNQLADGCYYARGRPVFTVSGERGRVLIPGNIKTFKIVRHGNGRVTFSPGMLFDGRGEGPSQAVAFPDAPPLSMKAGTAVPTVEMHWTAYGDESVSLGKPCL</sequence>
<reference evidence="3" key="1">
    <citation type="journal article" date="2019" name="Int. J. Syst. Evol. Microbiol.">
        <title>The Global Catalogue of Microorganisms (GCM) 10K type strain sequencing project: providing services to taxonomists for standard genome sequencing and annotation.</title>
        <authorList>
            <consortium name="The Broad Institute Genomics Platform"/>
            <consortium name="The Broad Institute Genome Sequencing Center for Infectious Disease"/>
            <person name="Wu L."/>
            <person name="Ma J."/>
        </authorList>
    </citation>
    <scope>NUCLEOTIDE SEQUENCE [LARGE SCALE GENOMIC DNA]</scope>
    <source>
        <strain evidence="3">JCM 17564</strain>
    </source>
</reference>
<dbReference type="Proteomes" id="UP001424459">
    <property type="component" value="Unassembled WGS sequence"/>
</dbReference>
<gene>
    <name evidence="2" type="ORF">GCM10022281_04870</name>
</gene>
<keyword evidence="3" id="KW-1185">Reference proteome</keyword>
<organism evidence="2 3">
    <name type="scientific">Sphingomonas rosea</name>
    <dbReference type="NCBI Taxonomy" id="335605"/>
    <lineage>
        <taxon>Bacteria</taxon>
        <taxon>Pseudomonadati</taxon>
        <taxon>Pseudomonadota</taxon>
        <taxon>Alphaproteobacteria</taxon>
        <taxon>Sphingomonadales</taxon>
        <taxon>Sphingomonadaceae</taxon>
        <taxon>Sphingomonas</taxon>
    </lineage>
</organism>
<evidence type="ECO:0000313" key="2">
    <source>
        <dbReference type="EMBL" id="GAA4028812.1"/>
    </source>
</evidence>